<keyword evidence="3" id="KW-1185">Reference proteome</keyword>
<reference evidence="2 3" key="1">
    <citation type="submission" date="2022-11" db="EMBL/GenBank/DDBJ databases">
        <title>Anaerobic phenanthrene biodegradation by a DNRA strain PheN6.</title>
        <authorList>
            <person name="Zhang Z."/>
        </authorList>
    </citation>
    <scope>NUCLEOTIDE SEQUENCE [LARGE SCALE GENOMIC DNA]</scope>
    <source>
        <strain evidence="2 3">PheN6</strain>
    </source>
</reference>
<comment type="caution">
    <text evidence="2">The sequence shown here is derived from an EMBL/GenBank/DDBJ whole genome shotgun (WGS) entry which is preliminary data.</text>
</comment>
<organism evidence="2 3">
    <name type="scientific">Intrasporangium calvum</name>
    <dbReference type="NCBI Taxonomy" id="53358"/>
    <lineage>
        <taxon>Bacteria</taxon>
        <taxon>Bacillati</taxon>
        <taxon>Actinomycetota</taxon>
        <taxon>Actinomycetes</taxon>
        <taxon>Micrococcales</taxon>
        <taxon>Intrasporangiaceae</taxon>
        <taxon>Intrasporangium</taxon>
    </lineage>
</organism>
<feature type="non-terminal residue" evidence="2">
    <location>
        <position position="114"/>
    </location>
</feature>
<gene>
    <name evidence="2" type="ORF">OO014_19050</name>
</gene>
<protein>
    <submittedName>
        <fullName evidence="2">Uncharacterized protein</fullName>
    </submittedName>
</protein>
<name>A0ABT5GM96_9MICO</name>
<accession>A0ABT5GM96</accession>
<proteinExistence type="predicted"/>
<dbReference type="Proteomes" id="UP001150259">
    <property type="component" value="Unassembled WGS sequence"/>
</dbReference>
<dbReference type="EMBL" id="JAPFQL010000143">
    <property type="protein sequence ID" value="MDC5699352.1"/>
    <property type="molecule type" value="Genomic_DNA"/>
</dbReference>
<dbReference type="RefSeq" id="WP_272463905.1">
    <property type="nucleotide sequence ID" value="NZ_JAPFQL010000143.1"/>
</dbReference>
<feature type="region of interest" description="Disordered" evidence="1">
    <location>
        <begin position="90"/>
        <end position="114"/>
    </location>
</feature>
<evidence type="ECO:0000256" key="1">
    <source>
        <dbReference type="SAM" id="MobiDB-lite"/>
    </source>
</evidence>
<evidence type="ECO:0000313" key="2">
    <source>
        <dbReference type="EMBL" id="MDC5699352.1"/>
    </source>
</evidence>
<sequence>MSHLVHGVVTGRRQTARVLGVFPTCVYVGLGSHDEVLALLTRDALVQPIGLRLAAKAGEVRWDVVPGDEVVVGEGRVRLARADVVAARVQHPSRVVPRPQPARHPQLTRVGRGG</sequence>
<evidence type="ECO:0000313" key="3">
    <source>
        <dbReference type="Proteomes" id="UP001150259"/>
    </source>
</evidence>